<organism evidence="1">
    <name type="scientific">Lichtheimia ramosa</name>
    <dbReference type="NCBI Taxonomy" id="688394"/>
    <lineage>
        <taxon>Eukaryota</taxon>
        <taxon>Fungi</taxon>
        <taxon>Fungi incertae sedis</taxon>
        <taxon>Mucoromycota</taxon>
        <taxon>Mucoromycotina</taxon>
        <taxon>Mucoromycetes</taxon>
        <taxon>Mucorales</taxon>
        <taxon>Lichtheimiaceae</taxon>
        <taxon>Lichtheimia</taxon>
    </lineage>
</organism>
<accession>A0A077WTW0</accession>
<dbReference type="EMBL" id="LK023341">
    <property type="protein sequence ID" value="CDS10765.1"/>
    <property type="molecule type" value="Genomic_DNA"/>
</dbReference>
<sequence>MDASLRWETWVELTYGDDVNPWSKDVFVKKNFTSYAVMRALAGKGSGKISSTLQITTLLNEFKYILAQGKKEGLTIEAGLFSSFKSKCFGLIQAGLLSNEGRPKCVVGFKDTQRTEVVISPPCRLVQYHFQ</sequence>
<reference evidence="1" key="1">
    <citation type="journal article" date="2014" name="Genome Announc.">
        <title>De novo whole-genome sequence and genome annotation of Lichtheimia ramosa.</title>
        <authorList>
            <person name="Linde J."/>
            <person name="Schwartze V."/>
            <person name="Binder U."/>
            <person name="Lass-Florl C."/>
            <person name="Voigt K."/>
            <person name="Horn F."/>
        </authorList>
    </citation>
    <scope>NUCLEOTIDE SEQUENCE</scope>
    <source>
        <strain evidence="1">JMRC FSU:6197</strain>
    </source>
</reference>
<name>A0A077WTW0_9FUNG</name>
<evidence type="ECO:0000313" key="1">
    <source>
        <dbReference type="EMBL" id="CDS10765.1"/>
    </source>
</evidence>
<dbReference type="AlphaFoldDB" id="A0A077WTW0"/>
<protein>
    <submittedName>
        <fullName evidence="1">Uncharacterized protein</fullName>
    </submittedName>
</protein>
<proteinExistence type="predicted"/>
<gene>
    <name evidence="1" type="ORF">LRAMOSA11251</name>
</gene>